<reference evidence="1" key="1">
    <citation type="journal article" date="2023" name="Mol. Phylogenet. Evol.">
        <title>Genome-scale phylogeny and comparative genomics of the fungal order Sordariales.</title>
        <authorList>
            <person name="Hensen N."/>
            <person name="Bonometti L."/>
            <person name="Westerberg I."/>
            <person name="Brannstrom I.O."/>
            <person name="Guillou S."/>
            <person name="Cros-Aarteil S."/>
            <person name="Calhoun S."/>
            <person name="Haridas S."/>
            <person name="Kuo A."/>
            <person name="Mondo S."/>
            <person name="Pangilinan J."/>
            <person name="Riley R."/>
            <person name="LaButti K."/>
            <person name="Andreopoulos B."/>
            <person name="Lipzen A."/>
            <person name="Chen C."/>
            <person name="Yan M."/>
            <person name="Daum C."/>
            <person name="Ng V."/>
            <person name="Clum A."/>
            <person name="Steindorff A."/>
            <person name="Ohm R.A."/>
            <person name="Martin F."/>
            <person name="Silar P."/>
            <person name="Natvig D.O."/>
            <person name="Lalanne C."/>
            <person name="Gautier V."/>
            <person name="Ament-Velasquez S.L."/>
            <person name="Kruys A."/>
            <person name="Hutchinson M.I."/>
            <person name="Powell A.J."/>
            <person name="Barry K."/>
            <person name="Miller A.N."/>
            <person name="Grigoriev I.V."/>
            <person name="Debuchy R."/>
            <person name="Gladieux P."/>
            <person name="Hiltunen Thoren M."/>
            <person name="Johannesson H."/>
        </authorList>
    </citation>
    <scope>NUCLEOTIDE SEQUENCE</scope>
    <source>
        <strain evidence="1">CBS 315.58</strain>
    </source>
</reference>
<accession>A0AAN7AVK2</accession>
<keyword evidence="2" id="KW-1185">Reference proteome</keyword>
<gene>
    <name evidence="1" type="ORF">QBC40DRAFT_327097</name>
</gene>
<comment type="caution">
    <text evidence="1">The sequence shown here is derived from an EMBL/GenBank/DDBJ whole genome shotgun (WGS) entry which is preliminary data.</text>
</comment>
<evidence type="ECO:0000313" key="2">
    <source>
        <dbReference type="Proteomes" id="UP001303160"/>
    </source>
</evidence>
<dbReference type="AlphaFoldDB" id="A0AAN7AVK2"/>
<protein>
    <submittedName>
        <fullName evidence="1">Uncharacterized protein</fullName>
    </submittedName>
</protein>
<reference evidence="1" key="2">
    <citation type="submission" date="2023-05" db="EMBL/GenBank/DDBJ databases">
        <authorList>
            <consortium name="Lawrence Berkeley National Laboratory"/>
            <person name="Steindorff A."/>
            <person name="Hensen N."/>
            <person name="Bonometti L."/>
            <person name="Westerberg I."/>
            <person name="Brannstrom I.O."/>
            <person name="Guillou S."/>
            <person name="Cros-Aarteil S."/>
            <person name="Calhoun S."/>
            <person name="Haridas S."/>
            <person name="Kuo A."/>
            <person name="Mondo S."/>
            <person name="Pangilinan J."/>
            <person name="Riley R."/>
            <person name="Labutti K."/>
            <person name="Andreopoulos B."/>
            <person name="Lipzen A."/>
            <person name="Chen C."/>
            <person name="Yanf M."/>
            <person name="Daum C."/>
            <person name="Ng V."/>
            <person name="Clum A."/>
            <person name="Ohm R."/>
            <person name="Martin F."/>
            <person name="Silar P."/>
            <person name="Natvig D."/>
            <person name="Lalanne C."/>
            <person name="Gautier V."/>
            <person name="Ament-Velasquez S.L."/>
            <person name="Kruys A."/>
            <person name="Hutchinson M.I."/>
            <person name="Powell A.J."/>
            <person name="Barry K."/>
            <person name="Miller A.N."/>
            <person name="Grigoriev I.V."/>
            <person name="Debuchy R."/>
            <person name="Gladieux P."/>
            <person name="Thoren M.H."/>
            <person name="Johannesson H."/>
        </authorList>
    </citation>
    <scope>NUCLEOTIDE SEQUENCE</scope>
    <source>
        <strain evidence="1">CBS 315.58</strain>
    </source>
</reference>
<organism evidence="1 2">
    <name type="scientific">Triangularia verruculosa</name>
    <dbReference type="NCBI Taxonomy" id="2587418"/>
    <lineage>
        <taxon>Eukaryota</taxon>
        <taxon>Fungi</taxon>
        <taxon>Dikarya</taxon>
        <taxon>Ascomycota</taxon>
        <taxon>Pezizomycotina</taxon>
        <taxon>Sordariomycetes</taxon>
        <taxon>Sordariomycetidae</taxon>
        <taxon>Sordariales</taxon>
        <taxon>Podosporaceae</taxon>
        <taxon>Triangularia</taxon>
    </lineage>
</organism>
<sequence length="256" mass="27868">MMGPSQAKPHRFGETWHALAKQLIERPRVPDPRLDAAGCHWNGGYSMGKRTAWHYRHPFMGQLASSKAHLPAPTWHLDGGGNAGPPFSLTGLTLEGLVLASVCNSVVGDSAGGNGHRFALVSLLRWDVIVREVLRLSSIFVCCGISAWRRRSCTQMTSVCPDGFHQPPNAVQPSVRQIQVHEPTVLFEHNHQLLSTGNNFSCLASLTEQLHEARPETKTVTPCTAIIHSPTPKTEVIGGPDCITHKLLASQGCALR</sequence>
<name>A0AAN7AVK2_9PEZI</name>
<proteinExistence type="predicted"/>
<dbReference type="Proteomes" id="UP001303160">
    <property type="component" value="Unassembled WGS sequence"/>
</dbReference>
<evidence type="ECO:0000313" key="1">
    <source>
        <dbReference type="EMBL" id="KAK4200227.1"/>
    </source>
</evidence>
<dbReference type="EMBL" id="MU863922">
    <property type="protein sequence ID" value="KAK4200227.1"/>
    <property type="molecule type" value="Genomic_DNA"/>
</dbReference>